<protein>
    <recommendedName>
        <fullName evidence="4">Integral membrane protein</fullName>
    </recommendedName>
</protein>
<keyword evidence="1" id="KW-0472">Membrane</keyword>
<accession>A0A0G0K5K8</accession>
<feature type="transmembrane region" description="Helical" evidence="1">
    <location>
        <begin position="35"/>
        <end position="59"/>
    </location>
</feature>
<keyword evidence="1" id="KW-1133">Transmembrane helix</keyword>
<proteinExistence type="predicted"/>
<reference evidence="2 3" key="1">
    <citation type="journal article" date="2015" name="Nature">
        <title>rRNA introns, odd ribosomes, and small enigmatic genomes across a large radiation of phyla.</title>
        <authorList>
            <person name="Brown C.T."/>
            <person name="Hug L.A."/>
            <person name="Thomas B.C."/>
            <person name="Sharon I."/>
            <person name="Castelle C.J."/>
            <person name="Singh A."/>
            <person name="Wilkins M.J."/>
            <person name="Williams K.H."/>
            <person name="Banfield J.F."/>
        </authorList>
    </citation>
    <scope>NUCLEOTIDE SEQUENCE [LARGE SCALE GENOMIC DNA]</scope>
</reference>
<evidence type="ECO:0008006" key="4">
    <source>
        <dbReference type="Google" id="ProtNLM"/>
    </source>
</evidence>
<organism evidence="2 3">
    <name type="scientific">Candidatus Woesebacteria bacterium GW2011_GWA1_37_7</name>
    <dbReference type="NCBI Taxonomy" id="1618545"/>
    <lineage>
        <taxon>Bacteria</taxon>
        <taxon>Candidatus Woeseibacteriota</taxon>
    </lineage>
</organism>
<evidence type="ECO:0000256" key="1">
    <source>
        <dbReference type="SAM" id="Phobius"/>
    </source>
</evidence>
<gene>
    <name evidence="2" type="ORF">US53_C0068G0012</name>
</gene>
<dbReference type="EMBL" id="LBTI01000068">
    <property type="protein sequence ID" value="KKQ35936.1"/>
    <property type="molecule type" value="Genomic_DNA"/>
</dbReference>
<dbReference type="Proteomes" id="UP000034591">
    <property type="component" value="Unassembled WGS sequence"/>
</dbReference>
<comment type="caution">
    <text evidence="2">The sequence shown here is derived from an EMBL/GenBank/DDBJ whole genome shotgun (WGS) entry which is preliminary data.</text>
</comment>
<evidence type="ECO:0000313" key="3">
    <source>
        <dbReference type="Proteomes" id="UP000034591"/>
    </source>
</evidence>
<dbReference type="STRING" id="1618545.US53_C0068G0012"/>
<dbReference type="AlphaFoldDB" id="A0A0G0K5K8"/>
<keyword evidence="1" id="KW-0812">Transmembrane</keyword>
<sequence>MDLLAAINIANRFESPFGKSGKGIGELVSIFVSNAMYIAGSILLFMLVIGGLGIIMGAGKNDPQQLGRGKAAATAALLGFIIIFTAFWIVQIIEYITGVDIFFPTGV</sequence>
<name>A0A0G0K5K8_9BACT</name>
<evidence type="ECO:0000313" key="2">
    <source>
        <dbReference type="EMBL" id="KKQ35936.1"/>
    </source>
</evidence>
<feature type="transmembrane region" description="Helical" evidence="1">
    <location>
        <begin position="71"/>
        <end position="93"/>
    </location>
</feature>